<evidence type="ECO:0000313" key="2">
    <source>
        <dbReference type="EMBL" id="PKV79538.1"/>
    </source>
</evidence>
<evidence type="ECO:0000256" key="1">
    <source>
        <dbReference type="SAM" id="MobiDB-lite"/>
    </source>
</evidence>
<dbReference type="EMBL" id="PJMW01000002">
    <property type="protein sequence ID" value="PKV79538.1"/>
    <property type="molecule type" value="Genomic_DNA"/>
</dbReference>
<dbReference type="RefSeq" id="WP_143876017.1">
    <property type="nucleotide sequence ID" value="NZ_PJMW01000002.1"/>
</dbReference>
<proteinExistence type="predicted"/>
<accession>A0A2N3VD46</accession>
<organism evidence="2 3">
    <name type="scientific">Nocardia fluminea</name>
    <dbReference type="NCBI Taxonomy" id="134984"/>
    <lineage>
        <taxon>Bacteria</taxon>
        <taxon>Bacillati</taxon>
        <taxon>Actinomycetota</taxon>
        <taxon>Actinomycetes</taxon>
        <taxon>Mycobacteriales</taxon>
        <taxon>Nocardiaceae</taxon>
        <taxon>Nocardia</taxon>
    </lineage>
</organism>
<gene>
    <name evidence="2" type="ORF">ATK86_3934</name>
</gene>
<evidence type="ECO:0000313" key="3">
    <source>
        <dbReference type="Proteomes" id="UP000233766"/>
    </source>
</evidence>
<sequence>MTTTRPMLHYSNISAPTAAMVRHGPDTVVGLAFNPTCLALVYLTVHPRVRTVTRGSRSVGVEVGCDIVIHHGLHQQARRLLSARIDQCWRHARALAAHNPVPDLRCYYGSQVLSDLAGLWKFRTGFESEIMTMIDLAYDIPEAGAELLNAVIAHGFAPGTPPEQLAERTVLVEAFAAAAQGARHLKLLDSTDLDIVALLDQIEPPARSSTALISHQAPPLHQARPRRVELTAR</sequence>
<dbReference type="AlphaFoldDB" id="A0A2N3VD46"/>
<reference evidence="2 3" key="1">
    <citation type="submission" date="2017-12" db="EMBL/GenBank/DDBJ databases">
        <title>Sequencing the genomes of 1000 Actinobacteria strains.</title>
        <authorList>
            <person name="Klenk H.-P."/>
        </authorList>
    </citation>
    <scope>NUCLEOTIDE SEQUENCE [LARGE SCALE GENOMIC DNA]</scope>
    <source>
        <strain evidence="2 3">DSM 44489</strain>
    </source>
</reference>
<dbReference type="OrthoDB" id="4533969at2"/>
<comment type="caution">
    <text evidence="2">The sequence shown here is derived from an EMBL/GenBank/DDBJ whole genome shotgun (WGS) entry which is preliminary data.</text>
</comment>
<feature type="region of interest" description="Disordered" evidence="1">
    <location>
        <begin position="210"/>
        <end position="233"/>
    </location>
</feature>
<dbReference type="Proteomes" id="UP000233766">
    <property type="component" value="Unassembled WGS sequence"/>
</dbReference>
<name>A0A2N3VD46_9NOCA</name>
<keyword evidence="3" id="KW-1185">Reference proteome</keyword>
<protein>
    <submittedName>
        <fullName evidence="2">Uncharacterized protein</fullName>
    </submittedName>
</protein>